<dbReference type="EMBL" id="AP028654">
    <property type="protein sequence ID" value="BEP29947.1"/>
    <property type="molecule type" value="Genomic_DNA"/>
</dbReference>
<feature type="transmembrane region" description="Helical" evidence="7">
    <location>
        <begin position="6"/>
        <end position="24"/>
    </location>
</feature>
<dbReference type="KEGG" id="hprf:HLPR_22780"/>
<protein>
    <submittedName>
        <fullName evidence="8">NADH-quinone oxidoreductase subunit K</fullName>
    </submittedName>
</protein>
<dbReference type="Gene3D" id="1.10.287.3510">
    <property type="match status" value="1"/>
</dbReference>
<accession>A0AAU9EAY0</accession>
<dbReference type="InterPro" id="IPR050601">
    <property type="entry name" value="CPA3_antiporter_subunitC"/>
</dbReference>
<evidence type="ECO:0000313" key="8">
    <source>
        <dbReference type="EMBL" id="BEP29947.1"/>
    </source>
</evidence>
<keyword evidence="5 7" id="KW-1133">Transmembrane helix</keyword>
<dbReference type="Proteomes" id="UP001321786">
    <property type="component" value="Chromosome"/>
</dbReference>
<evidence type="ECO:0000256" key="5">
    <source>
        <dbReference type="ARBA" id="ARBA00022989"/>
    </source>
</evidence>
<dbReference type="PANTHER" id="PTHR34583:SF2">
    <property type="entry name" value="ANTIPORTER SUBUNIT MNHC2-RELATED"/>
    <property type="match status" value="1"/>
</dbReference>
<dbReference type="GO" id="GO:0005886">
    <property type="term" value="C:plasma membrane"/>
    <property type="evidence" value="ECO:0007669"/>
    <property type="project" value="UniProtKB-SubCell"/>
</dbReference>
<evidence type="ECO:0000256" key="2">
    <source>
        <dbReference type="ARBA" id="ARBA00010388"/>
    </source>
</evidence>
<keyword evidence="3" id="KW-1003">Cell membrane</keyword>
<reference evidence="8 9" key="1">
    <citation type="submission" date="2023-08" db="EMBL/GenBank/DDBJ databases">
        <title>Helicovermis profunda gen. nov., sp. nov., a novel mesophilic, fermentative bacterium within the Bacillota from a deep-sea hydrothermal vent chimney.</title>
        <authorList>
            <person name="Miyazaki U."/>
            <person name="Mizutani D."/>
            <person name="Hashimoto Y."/>
            <person name="Tame A."/>
            <person name="Sawayama S."/>
            <person name="Miyazaki J."/>
            <person name="Takai K."/>
            <person name="Nakagawa S."/>
        </authorList>
    </citation>
    <scope>NUCLEOTIDE SEQUENCE [LARGE SCALE GENOMIC DNA]</scope>
    <source>
        <strain evidence="8 9">S502</strain>
    </source>
</reference>
<keyword evidence="6 7" id="KW-0472">Membrane</keyword>
<gene>
    <name evidence="8" type="ORF">HLPR_22780</name>
</gene>
<comment type="subcellular location">
    <subcellularLocation>
        <location evidence="1">Cell membrane</location>
        <topology evidence="1">Multi-pass membrane protein</topology>
    </subcellularLocation>
</comment>
<dbReference type="AlphaFoldDB" id="A0AAU9EAY0"/>
<dbReference type="PANTHER" id="PTHR34583">
    <property type="entry name" value="ANTIPORTER SUBUNIT MNHC2-RELATED"/>
    <property type="match status" value="1"/>
</dbReference>
<proteinExistence type="inferred from homology"/>
<evidence type="ECO:0000256" key="7">
    <source>
        <dbReference type="SAM" id="Phobius"/>
    </source>
</evidence>
<evidence type="ECO:0000256" key="3">
    <source>
        <dbReference type="ARBA" id="ARBA00022475"/>
    </source>
</evidence>
<sequence>MSMLSIFLISSTSLIFIGLFGVLTRKNIVKILLSLNIIETGINLLLVAFGYKEGGQVPILTSSDSINQLINMVDPVPQALVLTSIVIGLGTTAFALGLTIRYYKTHGTVCIDTSDEEEVSLNE</sequence>
<evidence type="ECO:0000256" key="6">
    <source>
        <dbReference type="ARBA" id="ARBA00023136"/>
    </source>
</evidence>
<evidence type="ECO:0000313" key="9">
    <source>
        <dbReference type="Proteomes" id="UP001321786"/>
    </source>
</evidence>
<dbReference type="Pfam" id="PF00420">
    <property type="entry name" value="Oxidored_q2"/>
    <property type="match status" value="1"/>
</dbReference>
<keyword evidence="4 7" id="KW-0812">Transmembrane</keyword>
<name>A0AAU9EAY0_9FIRM</name>
<feature type="transmembrane region" description="Helical" evidence="7">
    <location>
        <begin position="79"/>
        <end position="98"/>
    </location>
</feature>
<keyword evidence="9" id="KW-1185">Reference proteome</keyword>
<dbReference type="InterPro" id="IPR039428">
    <property type="entry name" value="NUOK/Mnh_C1-like"/>
</dbReference>
<feature type="transmembrane region" description="Helical" evidence="7">
    <location>
        <begin position="31"/>
        <end position="51"/>
    </location>
</feature>
<evidence type="ECO:0000256" key="1">
    <source>
        <dbReference type="ARBA" id="ARBA00004651"/>
    </source>
</evidence>
<comment type="similarity">
    <text evidence="2">Belongs to the CPA3 antiporters (TC 2.A.63) subunit C family.</text>
</comment>
<organism evidence="8 9">
    <name type="scientific">Helicovermis profundi</name>
    <dbReference type="NCBI Taxonomy" id="3065157"/>
    <lineage>
        <taxon>Bacteria</taxon>
        <taxon>Bacillati</taxon>
        <taxon>Bacillota</taxon>
        <taxon>Clostridia</taxon>
        <taxon>Helicovermis</taxon>
    </lineage>
</organism>
<evidence type="ECO:0000256" key="4">
    <source>
        <dbReference type="ARBA" id="ARBA00022692"/>
    </source>
</evidence>